<feature type="transmembrane region" description="Helical" evidence="1">
    <location>
        <begin position="212"/>
        <end position="231"/>
    </location>
</feature>
<feature type="transmembrane region" description="Helical" evidence="1">
    <location>
        <begin position="271"/>
        <end position="291"/>
    </location>
</feature>
<dbReference type="RefSeq" id="XP_050499036.1">
    <property type="nucleotide sequence ID" value="XM_050643079.1"/>
</dbReference>
<keyword evidence="4" id="KW-1185">Reference proteome</keyword>
<keyword evidence="1" id="KW-0472">Membrane</keyword>
<dbReference type="InterPro" id="IPR036734">
    <property type="entry name" value="Neur_chan_lig-bd_sf"/>
</dbReference>
<dbReference type="InterPro" id="IPR006202">
    <property type="entry name" value="Neur_chan_lig-bd"/>
</dbReference>
<keyword evidence="1" id="KW-0812">Transmembrane</keyword>
<dbReference type="GeneID" id="126879811"/>
<feature type="transmembrane region" description="Helical" evidence="1">
    <location>
        <begin position="319"/>
        <end position="339"/>
    </location>
</feature>
<name>A0ABM5JM72_DIAVI</name>
<evidence type="ECO:0000259" key="2">
    <source>
        <dbReference type="Pfam" id="PF02931"/>
    </source>
</evidence>
<sequence>MGNRTYLDCLMLLGTTMSLDLPDMNSLIIEDVYTTTVTVSINIEDISIDDKNLDMQVIFLLNQKWQDPRLGANIQTRKMAVAGKIWDPKITNCNGNAFGDDFKDTLFWRGYEEGSVIFNKKMRLRLECTRYLQKFPFDVQFCEIKFGSYRFTKEEVSLEWDNQIPIIMQNKLKSTEFYLQNVSTEIITEIRPTGNFSAATVLFSIKRDPKHYLISIGVICSTLTILSYLSIWTTASTGSQLNLISLIVHTYFYYYSTCAIYPVPYLKRLDILVGLSSCFSLILFIGSTVSVELRNNPSNHVFSDSLNLEIDLNTKWKVLLIRLGFPLFYVTVILMNLIFV</sequence>
<dbReference type="RefSeq" id="XP_050499035.1">
    <property type="nucleotide sequence ID" value="XM_050643078.1"/>
</dbReference>
<proteinExistence type="predicted"/>
<protein>
    <recommendedName>
        <fullName evidence="2">Neurotransmitter-gated ion-channel ligand-binding domain-containing protein</fullName>
    </recommendedName>
</protein>
<dbReference type="EnsemblMetazoa" id="XM_050643079.1">
    <property type="protein sequence ID" value="XP_050499036.1"/>
    <property type="gene ID" value="LOC126879811"/>
</dbReference>
<feature type="transmembrane region" description="Helical" evidence="1">
    <location>
        <begin position="243"/>
        <end position="264"/>
    </location>
</feature>
<feature type="domain" description="Neurotransmitter-gated ion-channel ligand-binding" evidence="2">
    <location>
        <begin position="34"/>
        <end position="207"/>
    </location>
</feature>
<evidence type="ECO:0000256" key="1">
    <source>
        <dbReference type="SAM" id="Phobius"/>
    </source>
</evidence>
<dbReference type="Gene3D" id="2.70.170.10">
    <property type="entry name" value="Neurotransmitter-gated ion-channel ligand-binding domain"/>
    <property type="match status" value="1"/>
</dbReference>
<evidence type="ECO:0000313" key="4">
    <source>
        <dbReference type="Proteomes" id="UP001652700"/>
    </source>
</evidence>
<keyword evidence="1" id="KW-1133">Transmembrane helix</keyword>
<dbReference type="EnsemblMetazoa" id="XM_050643080.1">
    <property type="protein sequence ID" value="XP_050499037.1"/>
    <property type="gene ID" value="LOC126879811"/>
</dbReference>
<reference evidence="3" key="1">
    <citation type="submission" date="2025-05" db="UniProtKB">
        <authorList>
            <consortium name="EnsemblMetazoa"/>
        </authorList>
    </citation>
    <scope>IDENTIFICATION</scope>
</reference>
<dbReference type="Proteomes" id="UP001652700">
    <property type="component" value="Unplaced"/>
</dbReference>
<dbReference type="EnsemblMetazoa" id="XM_050643078.1">
    <property type="protein sequence ID" value="XP_050499035.1"/>
    <property type="gene ID" value="LOC126879811"/>
</dbReference>
<dbReference type="PANTHER" id="PTHR18945">
    <property type="entry name" value="NEUROTRANSMITTER GATED ION CHANNEL"/>
    <property type="match status" value="1"/>
</dbReference>
<accession>A0ABM5JM72</accession>
<evidence type="ECO:0000313" key="3">
    <source>
        <dbReference type="EnsemblMetazoa" id="XP_050499037.1"/>
    </source>
</evidence>
<organism evidence="3 4">
    <name type="scientific">Diabrotica virgifera virgifera</name>
    <name type="common">western corn rootworm</name>
    <dbReference type="NCBI Taxonomy" id="50390"/>
    <lineage>
        <taxon>Eukaryota</taxon>
        <taxon>Metazoa</taxon>
        <taxon>Ecdysozoa</taxon>
        <taxon>Arthropoda</taxon>
        <taxon>Hexapoda</taxon>
        <taxon>Insecta</taxon>
        <taxon>Pterygota</taxon>
        <taxon>Neoptera</taxon>
        <taxon>Endopterygota</taxon>
        <taxon>Coleoptera</taxon>
        <taxon>Polyphaga</taxon>
        <taxon>Cucujiformia</taxon>
        <taxon>Chrysomeloidea</taxon>
        <taxon>Chrysomelidae</taxon>
        <taxon>Galerucinae</taxon>
        <taxon>Diabroticina</taxon>
        <taxon>Diabroticites</taxon>
        <taxon>Diabrotica</taxon>
    </lineage>
</organism>
<dbReference type="InterPro" id="IPR006201">
    <property type="entry name" value="Neur_channel"/>
</dbReference>
<dbReference type="SUPFAM" id="SSF63712">
    <property type="entry name" value="Nicotinic receptor ligand binding domain-like"/>
    <property type="match status" value="1"/>
</dbReference>
<dbReference type="RefSeq" id="XP_050499037.1">
    <property type="nucleotide sequence ID" value="XM_050643080.1"/>
</dbReference>
<dbReference type="Pfam" id="PF02931">
    <property type="entry name" value="Neur_chan_LBD"/>
    <property type="match status" value="1"/>
</dbReference>